<sequence length="74" mass="8665">MARDDVDLNTFNYLREFLENSPSIQAVTEVDHAGTPVRIFPFNIQQCPYNRNCRDNVLARLVRARRFEYETSGI</sequence>
<comment type="caution">
    <text evidence="1">The sequence shown here is derived from an EMBL/GenBank/DDBJ whole genome shotgun (WGS) entry which is preliminary data.</text>
</comment>
<evidence type="ECO:0000313" key="2">
    <source>
        <dbReference type="Proteomes" id="UP000275408"/>
    </source>
</evidence>
<dbReference type="AlphaFoldDB" id="A0A3M6UAE6"/>
<name>A0A3M6UAE6_POCDA</name>
<proteinExistence type="predicted"/>
<reference evidence="1 2" key="1">
    <citation type="journal article" date="2018" name="Sci. Rep.">
        <title>Comparative analysis of the Pocillopora damicornis genome highlights role of immune system in coral evolution.</title>
        <authorList>
            <person name="Cunning R."/>
            <person name="Bay R.A."/>
            <person name="Gillette P."/>
            <person name="Baker A.C."/>
            <person name="Traylor-Knowles N."/>
        </authorList>
    </citation>
    <scope>NUCLEOTIDE SEQUENCE [LARGE SCALE GENOMIC DNA]</scope>
    <source>
        <strain evidence="1">RSMAS</strain>
        <tissue evidence="1">Whole animal</tissue>
    </source>
</reference>
<accession>A0A3M6UAE6</accession>
<keyword evidence="2" id="KW-1185">Reference proteome</keyword>
<dbReference type="EMBL" id="RCHS01001944">
    <property type="protein sequence ID" value="RMX50509.1"/>
    <property type="molecule type" value="Genomic_DNA"/>
</dbReference>
<organism evidence="1 2">
    <name type="scientific">Pocillopora damicornis</name>
    <name type="common">Cauliflower coral</name>
    <name type="synonym">Millepora damicornis</name>
    <dbReference type="NCBI Taxonomy" id="46731"/>
    <lineage>
        <taxon>Eukaryota</taxon>
        <taxon>Metazoa</taxon>
        <taxon>Cnidaria</taxon>
        <taxon>Anthozoa</taxon>
        <taxon>Hexacorallia</taxon>
        <taxon>Scleractinia</taxon>
        <taxon>Astrocoeniina</taxon>
        <taxon>Pocilloporidae</taxon>
        <taxon>Pocillopora</taxon>
    </lineage>
</organism>
<protein>
    <submittedName>
        <fullName evidence="1">Uncharacterized protein</fullName>
    </submittedName>
</protein>
<evidence type="ECO:0000313" key="1">
    <source>
        <dbReference type="EMBL" id="RMX50509.1"/>
    </source>
</evidence>
<gene>
    <name evidence="1" type="ORF">pdam_00009224</name>
</gene>
<dbReference type="Proteomes" id="UP000275408">
    <property type="component" value="Unassembled WGS sequence"/>
</dbReference>